<feature type="compositionally biased region" description="Gly residues" evidence="1">
    <location>
        <begin position="1"/>
        <end position="20"/>
    </location>
</feature>
<dbReference type="AlphaFoldDB" id="A0A165DXJ2"/>
<dbReference type="InParanoid" id="A0A165DXJ2"/>
<dbReference type="Proteomes" id="UP000076842">
    <property type="component" value="Unassembled WGS sequence"/>
</dbReference>
<feature type="region of interest" description="Disordered" evidence="1">
    <location>
        <begin position="1"/>
        <end position="31"/>
    </location>
</feature>
<dbReference type="EMBL" id="KV424030">
    <property type="protein sequence ID" value="KZT53746.1"/>
    <property type="molecule type" value="Genomic_DNA"/>
</dbReference>
<keyword evidence="3" id="KW-1185">Reference proteome</keyword>
<feature type="region of interest" description="Disordered" evidence="1">
    <location>
        <begin position="149"/>
        <end position="190"/>
    </location>
</feature>
<sequence length="221" mass="23646">MRGAGLGGVVRGGGGGGVRWGRGQASEPGRREEWECTRPGRAGLPWWRHATSGGRLGEERDRRGMQRAGWDTSLLHSTQSGLVIGRRAPECRGPWMWAKGCPPCGRLLLLLRSEDRTAPSARLRRHSACHRCGTVWTQAATVLYSKPAHCDRRTGTSGPDGSGAGTPCSPQGRSHLVPPARSSEPTPRLSHPILNINDLLHVASPAQPSVADGATVQHLCV</sequence>
<organism evidence="2 3">
    <name type="scientific">Calocera cornea HHB12733</name>
    <dbReference type="NCBI Taxonomy" id="1353952"/>
    <lineage>
        <taxon>Eukaryota</taxon>
        <taxon>Fungi</taxon>
        <taxon>Dikarya</taxon>
        <taxon>Basidiomycota</taxon>
        <taxon>Agaricomycotina</taxon>
        <taxon>Dacrymycetes</taxon>
        <taxon>Dacrymycetales</taxon>
        <taxon>Dacrymycetaceae</taxon>
        <taxon>Calocera</taxon>
    </lineage>
</organism>
<accession>A0A165DXJ2</accession>
<reference evidence="2 3" key="1">
    <citation type="journal article" date="2016" name="Mol. Biol. Evol.">
        <title>Comparative Genomics of Early-Diverging Mushroom-Forming Fungi Provides Insights into the Origins of Lignocellulose Decay Capabilities.</title>
        <authorList>
            <person name="Nagy L.G."/>
            <person name="Riley R."/>
            <person name="Tritt A."/>
            <person name="Adam C."/>
            <person name="Daum C."/>
            <person name="Floudas D."/>
            <person name="Sun H."/>
            <person name="Yadav J.S."/>
            <person name="Pangilinan J."/>
            <person name="Larsson K.H."/>
            <person name="Matsuura K."/>
            <person name="Barry K."/>
            <person name="Labutti K."/>
            <person name="Kuo R."/>
            <person name="Ohm R.A."/>
            <person name="Bhattacharya S.S."/>
            <person name="Shirouzu T."/>
            <person name="Yoshinaga Y."/>
            <person name="Martin F.M."/>
            <person name="Grigoriev I.V."/>
            <person name="Hibbett D.S."/>
        </authorList>
    </citation>
    <scope>NUCLEOTIDE SEQUENCE [LARGE SCALE GENOMIC DNA]</scope>
    <source>
        <strain evidence="2 3">HHB12733</strain>
    </source>
</reference>
<evidence type="ECO:0000313" key="2">
    <source>
        <dbReference type="EMBL" id="KZT53746.1"/>
    </source>
</evidence>
<proteinExistence type="predicted"/>
<evidence type="ECO:0000313" key="3">
    <source>
        <dbReference type="Proteomes" id="UP000076842"/>
    </source>
</evidence>
<name>A0A165DXJ2_9BASI</name>
<protein>
    <submittedName>
        <fullName evidence="2">Uncharacterized protein</fullName>
    </submittedName>
</protein>
<evidence type="ECO:0000256" key="1">
    <source>
        <dbReference type="SAM" id="MobiDB-lite"/>
    </source>
</evidence>
<gene>
    <name evidence="2" type="ORF">CALCODRAFT_39876</name>
</gene>